<comment type="caution">
    <text evidence="12">The sequence shown here is derived from an EMBL/GenBank/DDBJ whole genome shotgun (WGS) entry which is preliminary data.</text>
</comment>
<dbReference type="STRING" id="36807.Mlaev_00575"/>
<evidence type="ECO:0000313" key="12">
    <source>
        <dbReference type="EMBL" id="KXZ61577.1"/>
    </source>
</evidence>
<keyword evidence="13" id="KW-1185">Reference proteome</keyword>
<feature type="compositionally biased region" description="Low complexity" evidence="9">
    <location>
        <begin position="378"/>
        <end position="389"/>
    </location>
</feature>
<dbReference type="GO" id="GO:1902600">
    <property type="term" value="P:proton transmembrane transport"/>
    <property type="evidence" value="ECO:0007669"/>
    <property type="project" value="InterPro"/>
</dbReference>
<evidence type="ECO:0000256" key="10">
    <source>
        <dbReference type="SAM" id="Phobius"/>
    </source>
</evidence>
<feature type="transmembrane region" description="Helical" evidence="10">
    <location>
        <begin position="292"/>
        <end position="312"/>
    </location>
</feature>
<keyword evidence="6 10" id="KW-1133">Transmembrane helix</keyword>
<sequence length="399" mass="39879">MTLETLALVGAVALLGPLLSAGTRWRVPVVIGELVAGMIIGASGLHLVDTTDATFSFLATLGFGLTMFVAGTHVPLRDARLRPALGRGALHAIVVGIAAACAGWALAAVFDTGHAAIYAVVMASSSAALVLPAVQQTRLGGAQLLPTIAQVAIADTACIVALPLAMDPERAPVAAVGALGIAAVASLLALALRWADRGDRWKRLRETSKAHELAIELRVSLILVCSLGALATVSHVSVLLAGFAGGLAVASAGEPRRLARQLFAVTEGFLSPLYFVWLGSSLSLGSLLASPSYLLLGLLLGVGALIAHLVGALMHQHPLWAVIAAAQLGVPIAAATIGAETGALAAGEQAALVLGAIITIGALAAAAAVASGRASFSPTGTQAAGAAPGSVTRSGRPPT</sequence>
<keyword evidence="3" id="KW-0813">Transport</keyword>
<dbReference type="PATRIC" id="fig|36807.3.peg.594"/>
<dbReference type="InterPro" id="IPR006153">
    <property type="entry name" value="Cation/H_exchanger_TM"/>
</dbReference>
<dbReference type="AlphaFoldDB" id="A0A150HHG3"/>
<keyword evidence="8 10" id="KW-0472">Membrane</keyword>
<feature type="transmembrane region" description="Helical" evidence="10">
    <location>
        <begin position="351"/>
        <end position="370"/>
    </location>
</feature>
<dbReference type="GO" id="GO:0015297">
    <property type="term" value="F:antiporter activity"/>
    <property type="evidence" value="ECO:0007669"/>
    <property type="project" value="UniProtKB-KW"/>
</dbReference>
<name>A0A150HHG3_9MICO</name>
<evidence type="ECO:0000256" key="7">
    <source>
        <dbReference type="ARBA" id="ARBA00023065"/>
    </source>
</evidence>
<feature type="transmembrane region" description="Helical" evidence="10">
    <location>
        <begin position="115"/>
        <end position="132"/>
    </location>
</feature>
<keyword evidence="4" id="KW-0050">Antiport</keyword>
<dbReference type="Proteomes" id="UP000075357">
    <property type="component" value="Unassembled WGS sequence"/>
</dbReference>
<evidence type="ECO:0000313" key="13">
    <source>
        <dbReference type="Proteomes" id="UP000075357"/>
    </source>
</evidence>
<feature type="transmembrane region" description="Helical" evidence="10">
    <location>
        <begin position="319"/>
        <end position="339"/>
    </location>
</feature>
<evidence type="ECO:0000256" key="3">
    <source>
        <dbReference type="ARBA" id="ARBA00022448"/>
    </source>
</evidence>
<protein>
    <submittedName>
        <fullName evidence="12">Glutathione-regulated potassium-efflux system protein KefC</fullName>
    </submittedName>
</protein>
<evidence type="ECO:0000256" key="8">
    <source>
        <dbReference type="ARBA" id="ARBA00023136"/>
    </source>
</evidence>
<evidence type="ECO:0000259" key="11">
    <source>
        <dbReference type="Pfam" id="PF00999"/>
    </source>
</evidence>
<proteinExistence type="inferred from homology"/>
<dbReference type="Gene3D" id="1.20.1530.20">
    <property type="match status" value="1"/>
</dbReference>
<dbReference type="RefSeq" id="WP_036286557.1">
    <property type="nucleotide sequence ID" value="NZ_BAABEE010000001.1"/>
</dbReference>
<feature type="transmembrane region" description="Helical" evidence="10">
    <location>
        <begin position="262"/>
        <end position="280"/>
    </location>
</feature>
<gene>
    <name evidence="12" type="primary">kefC</name>
    <name evidence="12" type="ORF">Mlaev_00575</name>
</gene>
<keyword evidence="5 10" id="KW-0812">Transmembrane</keyword>
<evidence type="ECO:0000256" key="1">
    <source>
        <dbReference type="ARBA" id="ARBA00004141"/>
    </source>
</evidence>
<organism evidence="12 13">
    <name type="scientific">Microbacterium laevaniformans</name>
    <dbReference type="NCBI Taxonomy" id="36807"/>
    <lineage>
        <taxon>Bacteria</taxon>
        <taxon>Bacillati</taxon>
        <taxon>Actinomycetota</taxon>
        <taxon>Actinomycetes</taxon>
        <taxon>Micrococcales</taxon>
        <taxon>Microbacteriaceae</taxon>
        <taxon>Microbacterium</taxon>
    </lineage>
</organism>
<evidence type="ECO:0000256" key="6">
    <source>
        <dbReference type="ARBA" id="ARBA00022989"/>
    </source>
</evidence>
<reference evidence="12 13" key="1">
    <citation type="submission" date="2016-01" db="EMBL/GenBank/DDBJ databases">
        <title>Draft genome sequences of Microbacterium laevaniformans LCDC 91-0039 and the type strain of Microbacterium hominis LCDC 84-209.</title>
        <authorList>
            <person name="Bernier A.-M."/>
            <person name="Bernard K."/>
        </authorList>
    </citation>
    <scope>NUCLEOTIDE SEQUENCE [LARGE SCALE GENOMIC DNA]</scope>
    <source>
        <strain evidence="12 13">LCDC 91-0039</strain>
    </source>
</reference>
<comment type="similarity">
    <text evidence="2">Belongs to the monovalent cation:proton antiporter 2 (CPA2) transporter (TC 2.A.37) family.</text>
</comment>
<dbReference type="GO" id="GO:0016020">
    <property type="term" value="C:membrane"/>
    <property type="evidence" value="ECO:0007669"/>
    <property type="project" value="UniProtKB-SubCell"/>
</dbReference>
<evidence type="ECO:0000256" key="5">
    <source>
        <dbReference type="ARBA" id="ARBA00022692"/>
    </source>
</evidence>
<feature type="transmembrane region" description="Helical" evidence="10">
    <location>
        <begin position="144"/>
        <end position="165"/>
    </location>
</feature>
<dbReference type="PANTHER" id="PTHR43562">
    <property type="entry name" value="NAPA-TYPE SODIUM/HYDROGEN ANTIPORTER"/>
    <property type="match status" value="1"/>
</dbReference>
<accession>A0A150HHG3</accession>
<dbReference type="InterPro" id="IPR038770">
    <property type="entry name" value="Na+/solute_symporter_sf"/>
</dbReference>
<feature type="transmembrane region" description="Helical" evidence="10">
    <location>
        <begin position="55"/>
        <end position="76"/>
    </location>
</feature>
<dbReference type="Pfam" id="PF00999">
    <property type="entry name" value="Na_H_Exchanger"/>
    <property type="match status" value="1"/>
</dbReference>
<evidence type="ECO:0000256" key="4">
    <source>
        <dbReference type="ARBA" id="ARBA00022449"/>
    </source>
</evidence>
<dbReference type="PANTHER" id="PTHR43562:SF1">
    <property type="entry name" value="NA(+)_H(+) ANTIPORTER YJBQ-RELATED"/>
    <property type="match status" value="1"/>
</dbReference>
<evidence type="ECO:0000256" key="2">
    <source>
        <dbReference type="ARBA" id="ARBA00005551"/>
    </source>
</evidence>
<keyword evidence="7" id="KW-0406">Ion transport</keyword>
<feature type="region of interest" description="Disordered" evidence="9">
    <location>
        <begin position="377"/>
        <end position="399"/>
    </location>
</feature>
<feature type="transmembrane region" description="Helical" evidence="10">
    <location>
        <begin position="171"/>
        <end position="192"/>
    </location>
</feature>
<evidence type="ECO:0000256" key="9">
    <source>
        <dbReference type="SAM" id="MobiDB-lite"/>
    </source>
</evidence>
<feature type="transmembrane region" description="Helical" evidence="10">
    <location>
        <begin position="88"/>
        <end position="109"/>
    </location>
</feature>
<comment type="subcellular location">
    <subcellularLocation>
        <location evidence="1">Membrane</location>
        <topology evidence="1">Multi-pass membrane protein</topology>
    </subcellularLocation>
</comment>
<feature type="domain" description="Cation/H+ exchanger transmembrane" evidence="11">
    <location>
        <begin position="11"/>
        <end position="359"/>
    </location>
</feature>
<dbReference type="EMBL" id="LRAD01000017">
    <property type="protein sequence ID" value="KXZ61577.1"/>
    <property type="molecule type" value="Genomic_DNA"/>
</dbReference>